<evidence type="ECO:0000256" key="1">
    <source>
        <dbReference type="SAM" id="MobiDB-lite"/>
    </source>
</evidence>
<accession>A0A229UZ82</accession>
<protein>
    <submittedName>
        <fullName evidence="3">ABC transporter substrate-binding protein</fullName>
    </submittedName>
</protein>
<keyword evidence="2" id="KW-0732">Signal</keyword>
<feature type="region of interest" description="Disordered" evidence="1">
    <location>
        <begin position="32"/>
        <end position="51"/>
    </location>
</feature>
<dbReference type="Gene3D" id="2.60.120.260">
    <property type="entry name" value="Galactose-binding domain-like"/>
    <property type="match status" value="2"/>
</dbReference>
<dbReference type="Pfam" id="PF01547">
    <property type="entry name" value="SBP_bac_1"/>
    <property type="match status" value="1"/>
</dbReference>
<feature type="compositionally biased region" description="Polar residues" evidence="1">
    <location>
        <begin position="89"/>
        <end position="99"/>
    </location>
</feature>
<dbReference type="AlphaFoldDB" id="A0A229UZ82"/>
<feature type="signal peptide" evidence="2">
    <location>
        <begin position="1"/>
        <end position="31"/>
    </location>
</feature>
<name>A0A229UZ82_9BACL</name>
<feature type="chain" id="PRO_5039148393" evidence="2">
    <location>
        <begin position="32"/>
        <end position="988"/>
    </location>
</feature>
<dbReference type="EMBL" id="NMQW01000002">
    <property type="protein sequence ID" value="OXM88269.1"/>
    <property type="molecule type" value="Genomic_DNA"/>
</dbReference>
<reference evidence="3 4" key="1">
    <citation type="submission" date="2017-07" db="EMBL/GenBank/DDBJ databases">
        <title>Genome sequencing and assembly of Paenibacillus rigui.</title>
        <authorList>
            <person name="Mayilraj S."/>
        </authorList>
    </citation>
    <scope>NUCLEOTIDE SEQUENCE [LARGE SCALE GENOMIC DNA]</scope>
    <source>
        <strain evidence="3 4">JCM 16352</strain>
    </source>
</reference>
<evidence type="ECO:0000313" key="4">
    <source>
        <dbReference type="Proteomes" id="UP000215509"/>
    </source>
</evidence>
<dbReference type="InterPro" id="IPR050490">
    <property type="entry name" value="Bact_solute-bd_prot1"/>
</dbReference>
<dbReference type="SUPFAM" id="SSF53850">
    <property type="entry name" value="Periplasmic binding protein-like II"/>
    <property type="match status" value="1"/>
</dbReference>
<dbReference type="Gene3D" id="3.40.190.10">
    <property type="entry name" value="Periplasmic binding protein-like II"/>
    <property type="match status" value="1"/>
</dbReference>
<dbReference type="InterPro" id="IPR006059">
    <property type="entry name" value="SBP"/>
</dbReference>
<gene>
    <name evidence="3" type="ORF">CF651_02475</name>
</gene>
<sequence length="988" mass="112157">MKLKALLRTRRWMVSVLALVFMLSPALSGLAADSSLPSDAPTKAAGAGMEARGNQSLDPYYVDVLEQWKKDGASAAHTGKITIPGTKLSGRSDQASATAGSYQGKDNVLVWNPQRDEWIEYTFDVEQGGLYGIELSYHPFVDTRNRKPIALNVSVDGGHPFLESKSIELYRHWKDKFPIRKDDKGDDIRPMSEDISGWLSWQLRDLTGAYEDPLLWYLKPGKHTIRFSGSDAMALEAITLQAPAVTDSYAKVRSGQPAAASPVQAEPIVIEAEQVQWKNDSSIQLAYDNDIASVPYELGHITYNTLDGARWSSGNQEVSWSFDAPESGYYKIAMRSQQAFTSNRSSFRTIMINGKVPFAELKAYRFLYASGWKGITLGDEQGKPYEFYLNKGPNTISMRVTQAPLKTIAFELEKTIGDIFKLSSDLKTMTGGVDDKNRTWDLEKDLPGFVEQLRGVKDHLQATRERMEKINGRPDAVTQGMVTVGKDMEALLKNPDDIPYQSSRLFSLQGKVAEFIKQLSYQPLQLDRIYIAPIDKPFPKMEATFWEKLEGSVVTFFNSFKSKEKLSEMDDSVLNVWMYRGRDYVNLLQGLADESFTAKTGIKVKVNLLPDEKLLLLMNAAGIAPDVALGLPQDLPFDYAIRNGIYDLKQFSDFDEFYKRFAPGSWTPFYYNGGYYGVPETQTFQVLYYRKDILQSLGLQVPNTWDDLYKMLPVLQQNGMNFSTIEHNAFFQQNGAEYITKDGSKSGLNSEKGFDAFKKWTDLQNKYAVDQKVDSFFQRFRDGSIPIGVADLNTYLQLTVAAPELNGWWGVAPIPGVQQEDGTVARWLGGGMQSSAIFKQTKKAKESWEFLKWWTSAETQERYGTDLETLNGVTFRWYTSNIEAFVKLPWKSDDIKAILEQWRWFREIPNSPGSYYMDREILNAWNRTVVDGMNYRTSLEMAITEIDREMKRKMQEFHYIDSNGNVVRSLNLPTITRPWEGVDKYVKS</sequence>
<dbReference type="PANTHER" id="PTHR43649">
    <property type="entry name" value="ARABINOSE-BINDING PROTEIN-RELATED"/>
    <property type="match status" value="1"/>
</dbReference>
<keyword evidence="4" id="KW-1185">Reference proteome</keyword>
<organism evidence="3 4">
    <name type="scientific">Paenibacillus rigui</name>
    <dbReference type="NCBI Taxonomy" id="554312"/>
    <lineage>
        <taxon>Bacteria</taxon>
        <taxon>Bacillati</taxon>
        <taxon>Bacillota</taxon>
        <taxon>Bacilli</taxon>
        <taxon>Bacillales</taxon>
        <taxon>Paenibacillaceae</taxon>
        <taxon>Paenibacillus</taxon>
    </lineage>
</organism>
<dbReference type="RefSeq" id="WP_094013517.1">
    <property type="nucleotide sequence ID" value="NZ_NMQW01000002.1"/>
</dbReference>
<comment type="caution">
    <text evidence="3">The sequence shown here is derived from an EMBL/GenBank/DDBJ whole genome shotgun (WGS) entry which is preliminary data.</text>
</comment>
<dbReference type="PANTHER" id="PTHR43649:SF27">
    <property type="entry name" value="EXTRACELLULAR SOLUTE-BINDING PROTEIN FAMILY 1"/>
    <property type="match status" value="1"/>
</dbReference>
<dbReference type="Proteomes" id="UP000215509">
    <property type="component" value="Unassembled WGS sequence"/>
</dbReference>
<evidence type="ECO:0000256" key="2">
    <source>
        <dbReference type="SAM" id="SignalP"/>
    </source>
</evidence>
<dbReference type="OrthoDB" id="383574at2"/>
<evidence type="ECO:0000313" key="3">
    <source>
        <dbReference type="EMBL" id="OXM88269.1"/>
    </source>
</evidence>
<proteinExistence type="predicted"/>
<feature type="region of interest" description="Disordered" evidence="1">
    <location>
        <begin position="80"/>
        <end position="99"/>
    </location>
</feature>